<comment type="caution">
    <text evidence="5">The sequence shown here is derived from an EMBL/GenBank/DDBJ whole genome shotgun (WGS) entry which is preliminary data.</text>
</comment>
<dbReference type="OrthoDB" id="9815782at2"/>
<dbReference type="PANTHER" id="PTHR43390">
    <property type="entry name" value="SIGNAL PEPTIDASE I"/>
    <property type="match status" value="1"/>
</dbReference>
<accession>A0A5C4MM09</accession>
<name>A0A5C4MM09_9RHOB</name>
<dbReference type="InterPro" id="IPR036286">
    <property type="entry name" value="LexA/Signal_pep-like_sf"/>
</dbReference>
<feature type="transmembrane region" description="Helical" evidence="3">
    <location>
        <begin position="123"/>
        <end position="145"/>
    </location>
</feature>
<gene>
    <name evidence="5" type="primary">lepB</name>
    <name evidence="5" type="ORF">FHG66_19700</name>
</gene>
<dbReference type="GO" id="GO:0009003">
    <property type="term" value="F:signal peptidase activity"/>
    <property type="evidence" value="ECO:0007669"/>
    <property type="project" value="UniProtKB-EC"/>
</dbReference>
<dbReference type="PRINTS" id="PR00727">
    <property type="entry name" value="LEADERPTASE"/>
</dbReference>
<dbReference type="AlphaFoldDB" id="A0A5C4MM09"/>
<protein>
    <recommendedName>
        <fullName evidence="2 3">Signal peptidase I</fullName>
        <ecNumber evidence="3">3.4.21.89</ecNumber>
    </recommendedName>
</protein>
<keyword evidence="3" id="KW-0472">Membrane</keyword>
<keyword evidence="3" id="KW-0645">Protease</keyword>
<feature type="domain" description="Peptidase S26" evidence="4">
    <location>
        <begin position="130"/>
        <end position="328"/>
    </location>
</feature>
<keyword evidence="6" id="KW-1185">Reference proteome</keyword>
<dbReference type="EC" id="3.4.21.89" evidence="3"/>
<evidence type="ECO:0000256" key="1">
    <source>
        <dbReference type="ARBA" id="ARBA00009370"/>
    </source>
</evidence>
<dbReference type="SUPFAM" id="SSF51306">
    <property type="entry name" value="LexA/Signal peptidase"/>
    <property type="match status" value="1"/>
</dbReference>
<dbReference type="GO" id="GO:0004252">
    <property type="term" value="F:serine-type endopeptidase activity"/>
    <property type="evidence" value="ECO:0007669"/>
    <property type="project" value="InterPro"/>
</dbReference>
<dbReference type="Pfam" id="PF05656">
    <property type="entry name" value="DUF805"/>
    <property type="match status" value="1"/>
</dbReference>
<dbReference type="GO" id="GO:0016020">
    <property type="term" value="C:membrane"/>
    <property type="evidence" value="ECO:0007669"/>
    <property type="project" value="UniProtKB-SubCell"/>
</dbReference>
<evidence type="ECO:0000259" key="4">
    <source>
        <dbReference type="Pfam" id="PF10502"/>
    </source>
</evidence>
<dbReference type="InterPro" id="IPR000223">
    <property type="entry name" value="Pept_S26A_signal_pept_1"/>
</dbReference>
<keyword evidence="3 5" id="KW-0378">Hydrolase</keyword>
<organism evidence="5 6">
    <name type="scientific">Rubellimicrobium rubrum</name>
    <dbReference type="NCBI Taxonomy" id="2585369"/>
    <lineage>
        <taxon>Bacteria</taxon>
        <taxon>Pseudomonadati</taxon>
        <taxon>Pseudomonadota</taxon>
        <taxon>Alphaproteobacteria</taxon>
        <taxon>Rhodobacterales</taxon>
        <taxon>Roseobacteraceae</taxon>
        <taxon>Rubellimicrobium</taxon>
    </lineage>
</organism>
<feature type="transmembrane region" description="Helical" evidence="3">
    <location>
        <begin position="90"/>
        <end position="111"/>
    </location>
</feature>
<sequence length="352" mass="37690">MAPTALSQPLSPTLYLRQGLDWTGRTGPGRFAGLLAMLVGLLSLWQLGPTQIEGWGRGAEAMALIPVVVFTVPAMVHVLRRLNDMGWRGWWAWALALPGLRWALLVLLVVVPSSHRRAQGDGPWRILGVALAGVVSVCLAASLLWTTVLVVAQDMKPALWPGDLVLVRRAPTPPEIGDVIAFRLPGEDHPRIARVIAAGGQSVAVRDGLPVIDGVPATWAEAGLLVETFERQGPQGVMPVCGNGAVGLGAECRTRQVRETLANAQAYLVLDAGSRSLDRAGEVAIPDGFLYVMGDNRDAARDSRLARAAQGTGLVALEQVIGRVDMVLAPSAATRFWALGSWRPWRIGEIME</sequence>
<dbReference type="EMBL" id="VDFU01000043">
    <property type="protein sequence ID" value="TNC46015.1"/>
    <property type="molecule type" value="Genomic_DNA"/>
</dbReference>
<dbReference type="Gene3D" id="2.10.109.10">
    <property type="entry name" value="Umud Fragment, subunit A"/>
    <property type="match status" value="1"/>
</dbReference>
<evidence type="ECO:0000256" key="2">
    <source>
        <dbReference type="ARBA" id="ARBA00019232"/>
    </source>
</evidence>
<keyword evidence="3" id="KW-0812">Transmembrane</keyword>
<comment type="similarity">
    <text evidence="1 3">Belongs to the peptidase S26 family.</text>
</comment>
<evidence type="ECO:0000313" key="5">
    <source>
        <dbReference type="EMBL" id="TNC46015.1"/>
    </source>
</evidence>
<dbReference type="Proteomes" id="UP000305887">
    <property type="component" value="Unassembled WGS sequence"/>
</dbReference>
<dbReference type="Pfam" id="PF10502">
    <property type="entry name" value="Peptidase_S26"/>
    <property type="match status" value="1"/>
</dbReference>
<proteinExistence type="inferred from homology"/>
<reference evidence="5 6" key="1">
    <citation type="submission" date="2019-06" db="EMBL/GenBank/DDBJ databases">
        <title>YIM 131921 draft genome.</title>
        <authorList>
            <person name="Jiang L."/>
        </authorList>
    </citation>
    <scope>NUCLEOTIDE SEQUENCE [LARGE SCALE GENOMIC DNA]</scope>
    <source>
        <strain evidence="5 6">YIM 131921</strain>
    </source>
</reference>
<evidence type="ECO:0000256" key="3">
    <source>
        <dbReference type="RuleBase" id="RU362042"/>
    </source>
</evidence>
<comment type="caution">
    <text evidence="3">Lacks conserved residue(s) required for the propagation of feature annotation.</text>
</comment>
<keyword evidence="3" id="KW-1133">Transmembrane helix</keyword>
<feature type="transmembrane region" description="Helical" evidence="3">
    <location>
        <begin position="59"/>
        <end position="78"/>
    </location>
</feature>
<comment type="catalytic activity">
    <reaction evidence="3">
        <text>Cleavage of hydrophobic, N-terminal signal or leader sequences from secreted and periplasmic proteins.</text>
        <dbReference type="EC" id="3.4.21.89"/>
    </reaction>
</comment>
<dbReference type="InterPro" id="IPR008523">
    <property type="entry name" value="DUF805"/>
</dbReference>
<feature type="transmembrane region" description="Helical" evidence="3">
    <location>
        <begin position="29"/>
        <end position="47"/>
    </location>
</feature>
<dbReference type="PANTHER" id="PTHR43390:SF1">
    <property type="entry name" value="CHLOROPLAST PROCESSING PEPTIDASE"/>
    <property type="match status" value="1"/>
</dbReference>
<dbReference type="CDD" id="cd06462">
    <property type="entry name" value="Peptidase_S24_S26"/>
    <property type="match status" value="1"/>
</dbReference>
<dbReference type="RefSeq" id="WP_139078804.1">
    <property type="nucleotide sequence ID" value="NZ_VDFU01000043.1"/>
</dbReference>
<dbReference type="InterPro" id="IPR019533">
    <property type="entry name" value="Peptidase_S26"/>
</dbReference>
<evidence type="ECO:0000313" key="6">
    <source>
        <dbReference type="Proteomes" id="UP000305887"/>
    </source>
</evidence>
<dbReference type="GO" id="GO:0006465">
    <property type="term" value="P:signal peptide processing"/>
    <property type="evidence" value="ECO:0007669"/>
    <property type="project" value="InterPro"/>
</dbReference>
<comment type="subcellular location">
    <subcellularLocation>
        <location evidence="3">Membrane</location>
        <topology evidence="3">Single-pass type II membrane protein</topology>
    </subcellularLocation>
</comment>
<dbReference type="NCBIfam" id="TIGR02227">
    <property type="entry name" value="sigpep_I_bact"/>
    <property type="match status" value="1"/>
</dbReference>